<gene>
    <name evidence="2" type="ORF">FOYG_12166</name>
</gene>
<name>W9HX33_FUSOX</name>
<dbReference type="EMBL" id="JH717846">
    <property type="protein sequence ID" value="EWY84786.1"/>
    <property type="molecule type" value="Genomic_DNA"/>
</dbReference>
<evidence type="ECO:0000313" key="3">
    <source>
        <dbReference type="Proteomes" id="UP000030753"/>
    </source>
</evidence>
<proteinExistence type="predicted"/>
<dbReference type="Proteomes" id="UP000030753">
    <property type="component" value="Unassembled WGS sequence"/>
</dbReference>
<protein>
    <submittedName>
        <fullName evidence="2">Uncharacterized protein</fullName>
    </submittedName>
</protein>
<evidence type="ECO:0000313" key="2">
    <source>
        <dbReference type="EMBL" id="EWY84786.1"/>
    </source>
</evidence>
<dbReference type="AlphaFoldDB" id="W9HX33"/>
<feature type="compositionally biased region" description="Basic residues" evidence="1">
    <location>
        <begin position="115"/>
        <end position="129"/>
    </location>
</feature>
<organism evidence="2 3">
    <name type="scientific">Fusarium oxysporum NRRL 32931</name>
    <dbReference type="NCBI Taxonomy" id="660029"/>
    <lineage>
        <taxon>Eukaryota</taxon>
        <taxon>Fungi</taxon>
        <taxon>Dikarya</taxon>
        <taxon>Ascomycota</taxon>
        <taxon>Pezizomycotina</taxon>
        <taxon>Sordariomycetes</taxon>
        <taxon>Hypocreomycetidae</taxon>
        <taxon>Hypocreales</taxon>
        <taxon>Nectriaceae</taxon>
        <taxon>Fusarium</taxon>
        <taxon>Fusarium oxysporum species complex</taxon>
    </lineage>
</organism>
<feature type="region of interest" description="Disordered" evidence="1">
    <location>
        <begin position="55"/>
        <end position="135"/>
    </location>
</feature>
<sequence length="135" mass="14478">MLIFCGGSTSGNGKVRYGTSKIAAPTSRLTSNANSLLLRASNRLKETNANDVFKSGALESDPSFTDSTGLALGGWTRPQSQGQAGRPPTITGLDQQRKIKGPAWATVQGGDPGKKGGRKNKRKYSRKKRQRDDEL</sequence>
<accession>W9HX33</accession>
<dbReference type="HOGENOM" id="CLU_157391_0_0_1"/>
<reference evidence="2 3" key="1">
    <citation type="submission" date="2011-06" db="EMBL/GenBank/DDBJ databases">
        <title>The Genome Sequence of Fusarium oxysporum FOSC 3-a.</title>
        <authorList>
            <consortium name="The Broad Institute Genome Sequencing Platform"/>
            <person name="Ma L.-J."/>
            <person name="Gale L.R."/>
            <person name="Schwartz D.C."/>
            <person name="Zhou S."/>
            <person name="Corby-Kistler H."/>
            <person name="Young S.K."/>
            <person name="Zeng Q."/>
            <person name="Gargeya S."/>
            <person name="Fitzgerald M."/>
            <person name="Haas B."/>
            <person name="Abouelleil A."/>
            <person name="Alvarado L."/>
            <person name="Arachchi H.M."/>
            <person name="Berlin A."/>
            <person name="Brown A."/>
            <person name="Chapman S.B."/>
            <person name="Chen Z."/>
            <person name="Dunbar C."/>
            <person name="Freedman E."/>
            <person name="Gearin G."/>
            <person name="Gellesch M."/>
            <person name="Goldberg J."/>
            <person name="Griggs A."/>
            <person name="Gujja S."/>
            <person name="Heiman D."/>
            <person name="Howarth C."/>
            <person name="Larson L."/>
            <person name="Lui A."/>
            <person name="MacDonald P.J.P."/>
            <person name="Mehta T."/>
            <person name="Montmayeur A."/>
            <person name="Murphy C."/>
            <person name="Neiman D."/>
            <person name="Pearson M."/>
            <person name="Priest M."/>
            <person name="Roberts A."/>
            <person name="Saif S."/>
            <person name="Shea T."/>
            <person name="Shenoy N."/>
            <person name="Sisk P."/>
            <person name="Stolte C."/>
            <person name="Sykes S."/>
            <person name="Wortman J."/>
            <person name="Nusbaum C."/>
            <person name="Birren B."/>
        </authorList>
    </citation>
    <scope>NUCLEOTIDE SEQUENCE [LARGE SCALE GENOMIC DNA]</scope>
    <source>
        <strain evidence="3">FOSC 3-a</strain>
    </source>
</reference>
<evidence type="ECO:0000256" key="1">
    <source>
        <dbReference type="SAM" id="MobiDB-lite"/>
    </source>
</evidence>